<evidence type="ECO:0000256" key="3">
    <source>
        <dbReference type="SAM" id="MobiDB-lite"/>
    </source>
</evidence>
<keyword evidence="2" id="KW-0677">Repeat</keyword>
<dbReference type="GO" id="GO:0003677">
    <property type="term" value="F:DNA binding"/>
    <property type="evidence" value="ECO:0007669"/>
    <property type="project" value="TreeGrafter"/>
</dbReference>
<name>A0AAV9CWV8_ACOCL</name>
<keyword evidence="5" id="KW-1185">Reference proteome</keyword>
<dbReference type="PANTHER" id="PTHR14773">
    <property type="entry name" value="WD REPEAT-CONTAINING PROTEIN 76"/>
    <property type="match status" value="1"/>
</dbReference>
<evidence type="ECO:0000256" key="1">
    <source>
        <dbReference type="ARBA" id="ARBA00022574"/>
    </source>
</evidence>
<feature type="region of interest" description="Disordered" evidence="3">
    <location>
        <begin position="35"/>
        <end position="131"/>
    </location>
</feature>
<dbReference type="GO" id="GO:0005634">
    <property type="term" value="C:nucleus"/>
    <property type="evidence" value="ECO:0007669"/>
    <property type="project" value="TreeGrafter"/>
</dbReference>
<reference evidence="4" key="2">
    <citation type="submission" date="2023-06" db="EMBL/GenBank/DDBJ databases">
        <authorList>
            <person name="Ma L."/>
            <person name="Liu K.-W."/>
            <person name="Li Z."/>
            <person name="Hsiao Y.-Y."/>
            <person name="Qi Y."/>
            <person name="Fu T."/>
            <person name="Tang G."/>
            <person name="Zhang D."/>
            <person name="Sun W.-H."/>
            <person name="Liu D.-K."/>
            <person name="Li Y."/>
            <person name="Chen G.-Z."/>
            <person name="Liu X.-D."/>
            <person name="Liao X.-Y."/>
            <person name="Jiang Y.-T."/>
            <person name="Yu X."/>
            <person name="Hao Y."/>
            <person name="Huang J."/>
            <person name="Zhao X.-W."/>
            <person name="Ke S."/>
            <person name="Chen Y.-Y."/>
            <person name="Wu W.-L."/>
            <person name="Hsu J.-L."/>
            <person name="Lin Y.-F."/>
            <person name="Huang M.-D."/>
            <person name="Li C.-Y."/>
            <person name="Huang L."/>
            <person name="Wang Z.-W."/>
            <person name="Zhao X."/>
            <person name="Zhong W.-Y."/>
            <person name="Peng D.-H."/>
            <person name="Ahmad S."/>
            <person name="Lan S."/>
            <person name="Zhang J.-S."/>
            <person name="Tsai W.-C."/>
            <person name="Van De Peer Y."/>
            <person name="Liu Z.-J."/>
        </authorList>
    </citation>
    <scope>NUCLEOTIDE SEQUENCE</scope>
    <source>
        <strain evidence="4">CP</strain>
        <tissue evidence="4">Leaves</tissue>
    </source>
</reference>
<dbReference type="EMBL" id="JAUJYO010000017">
    <property type="protein sequence ID" value="KAK1292989.1"/>
    <property type="molecule type" value="Genomic_DNA"/>
</dbReference>
<proteinExistence type="predicted"/>
<dbReference type="InterPro" id="IPR050853">
    <property type="entry name" value="WD_repeat_DNA-damage-binding"/>
</dbReference>
<accession>A0AAV9CWV8</accession>
<protein>
    <submittedName>
        <fullName evidence="4">Uncharacterized protein</fullName>
    </submittedName>
</protein>
<organism evidence="4 5">
    <name type="scientific">Acorus calamus</name>
    <name type="common">Sweet flag</name>
    <dbReference type="NCBI Taxonomy" id="4465"/>
    <lineage>
        <taxon>Eukaryota</taxon>
        <taxon>Viridiplantae</taxon>
        <taxon>Streptophyta</taxon>
        <taxon>Embryophyta</taxon>
        <taxon>Tracheophyta</taxon>
        <taxon>Spermatophyta</taxon>
        <taxon>Magnoliopsida</taxon>
        <taxon>Liliopsida</taxon>
        <taxon>Acoraceae</taxon>
        <taxon>Acorus</taxon>
    </lineage>
</organism>
<evidence type="ECO:0000256" key="2">
    <source>
        <dbReference type="ARBA" id="ARBA00022737"/>
    </source>
</evidence>
<feature type="compositionally biased region" description="Low complexity" evidence="3">
    <location>
        <begin position="85"/>
        <end position="109"/>
    </location>
</feature>
<evidence type="ECO:0000313" key="5">
    <source>
        <dbReference type="Proteomes" id="UP001180020"/>
    </source>
</evidence>
<dbReference type="PANTHER" id="PTHR14773:SF0">
    <property type="entry name" value="WD REPEAT-CONTAINING PROTEIN 76"/>
    <property type="match status" value="1"/>
</dbReference>
<comment type="caution">
    <text evidence="4">The sequence shown here is derived from an EMBL/GenBank/DDBJ whole genome shotgun (WGS) entry which is preliminary data.</text>
</comment>
<reference evidence="4" key="1">
    <citation type="journal article" date="2023" name="Nat. Commun.">
        <title>Diploid and tetraploid genomes of Acorus and the evolution of monocots.</title>
        <authorList>
            <person name="Ma L."/>
            <person name="Liu K.W."/>
            <person name="Li Z."/>
            <person name="Hsiao Y.Y."/>
            <person name="Qi Y."/>
            <person name="Fu T."/>
            <person name="Tang G.D."/>
            <person name="Zhang D."/>
            <person name="Sun W.H."/>
            <person name="Liu D.K."/>
            <person name="Li Y."/>
            <person name="Chen G.Z."/>
            <person name="Liu X.D."/>
            <person name="Liao X.Y."/>
            <person name="Jiang Y.T."/>
            <person name="Yu X."/>
            <person name="Hao Y."/>
            <person name="Huang J."/>
            <person name="Zhao X.W."/>
            <person name="Ke S."/>
            <person name="Chen Y.Y."/>
            <person name="Wu W.L."/>
            <person name="Hsu J.L."/>
            <person name="Lin Y.F."/>
            <person name="Huang M.D."/>
            <person name="Li C.Y."/>
            <person name="Huang L."/>
            <person name="Wang Z.W."/>
            <person name="Zhao X."/>
            <person name="Zhong W.Y."/>
            <person name="Peng D.H."/>
            <person name="Ahmad S."/>
            <person name="Lan S."/>
            <person name="Zhang J.S."/>
            <person name="Tsai W.C."/>
            <person name="Van de Peer Y."/>
            <person name="Liu Z.J."/>
        </authorList>
    </citation>
    <scope>NUCLEOTIDE SEQUENCE</scope>
    <source>
        <strain evidence="4">CP</strain>
    </source>
</reference>
<dbReference type="GO" id="GO:2000001">
    <property type="term" value="P:regulation of DNA damage checkpoint"/>
    <property type="evidence" value="ECO:0007669"/>
    <property type="project" value="TreeGrafter"/>
</dbReference>
<dbReference type="Proteomes" id="UP001180020">
    <property type="component" value="Unassembled WGS sequence"/>
</dbReference>
<evidence type="ECO:0000313" key="4">
    <source>
        <dbReference type="EMBL" id="KAK1292989.1"/>
    </source>
</evidence>
<gene>
    <name evidence="4" type="ORF">QJS10_CPB17g00247</name>
</gene>
<keyword evidence="1" id="KW-0853">WD repeat</keyword>
<sequence>MAPETLTEYERRRLENIKKNGEMMASLMLRRKAADLSSFASAKRARTSQNPPKPKPSNPPVIRRSPRDRALLLRPPSSLPPTPLASPTSPWKRPSNSNPNPAPTAASSTRSLTWRAPRLRPPMEQPLLILE</sequence>
<dbReference type="AlphaFoldDB" id="A0AAV9CWV8"/>